<dbReference type="RefSeq" id="WP_000312324.1">
    <property type="nucleotide sequence ID" value="NZ_AP024203.1"/>
</dbReference>
<evidence type="ECO:0000256" key="1">
    <source>
        <dbReference type="SAM" id="Coils"/>
    </source>
</evidence>
<dbReference type="AlphaFoldDB" id="A0A0U1MXK0"/>
<gene>
    <name evidence="2" type="ORF">BN1321_90002</name>
</gene>
<keyword evidence="1" id="KW-0175">Coiled coil</keyword>
<evidence type="ECO:0000313" key="3">
    <source>
        <dbReference type="Proteomes" id="UP000039437"/>
    </source>
</evidence>
<proteinExistence type="predicted"/>
<dbReference type="Proteomes" id="UP000039437">
    <property type="component" value="Unassembled WGS sequence"/>
</dbReference>
<protein>
    <submittedName>
        <fullName evidence="2">Uncharacterized protein</fullName>
    </submittedName>
</protein>
<dbReference type="EMBL" id="CVOQ01000068">
    <property type="protein sequence ID" value="CRI23692.1"/>
    <property type="molecule type" value="Genomic_DNA"/>
</dbReference>
<organism evidence="2 3">
    <name type="scientific">Staphylococcus aureus</name>
    <dbReference type="NCBI Taxonomy" id="1280"/>
    <lineage>
        <taxon>Bacteria</taxon>
        <taxon>Bacillati</taxon>
        <taxon>Bacillota</taxon>
        <taxon>Bacilli</taxon>
        <taxon>Bacillales</taxon>
        <taxon>Staphylococcaceae</taxon>
        <taxon>Staphylococcus</taxon>
    </lineage>
</organism>
<feature type="coiled-coil region" evidence="1">
    <location>
        <begin position="23"/>
        <end position="50"/>
    </location>
</feature>
<sequence length="205" mass="24985">MAWILGELSWWNHRNTRCSCCGSSSAQRTKKFLKQQLQAEKAENDRFLEMDKLRKEIDFANLYLEKFISYYDEYGNLYEKAINKLDRLLFIKDEKHYLIENDFIQVSATAYELEKDYNQLMNTYNLLKTMITNLDISIEIKKLSKDYLKPLEEYEFEEFKRKYRENLRIDLNEPEILFSYQLYLTDHYNKIVEHVKLLNDQYRSI</sequence>
<name>A0A0U1MXK0_STAAU</name>
<accession>A0A0U1MXK0</accession>
<evidence type="ECO:0000313" key="2">
    <source>
        <dbReference type="EMBL" id="CRI23692.1"/>
    </source>
</evidence>
<dbReference type="PATRIC" id="fig|1280.3385.peg.1339"/>
<reference evidence="2 3" key="1">
    <citation type="submission" date="2015-04" db="EMBL/GenBank/DDBJ databases">
        <authorList>
            <person name="Syromyatnikov M.Y."/>
            <person name="Popov V.N."/>
        </authorList>
    </citation>
    <scope>NUCLEOTIDE SEQUENCE [LARGE SCALE GENOMIC DNA]</scope>
    <source>
        <strain evidence="2 3">AH1</strain>
    </source>
</reference>